<keyword evidence="4" id="KW-1185">Reference proteome</keyword>
<comment type="caution">
    <text evidence="3">The sequence shown here is derived from an EMBL/GenBank/DDBJ whole genome shotgun (WGS) entry which is preliminary data.</text>
</comment>
<gene>
    <name evidence="3" type="ORF">OSB04_un001658</name>
</gene>
<dbReference type="Pfam" id="PF14111">
    <property type="entry name" value="DUF4283"/>
    <property type="match status" value="1"/>
</dbReference>
<dbReference type="InterPro" id="IPR025558">
    <property type="entry name" value="DUF4283"/>
</dbReference>
<evidence type="ECO:0000256" key="1">
    <source>
        <dbReference type="SAM" id="MobiDB-lite"/>
    </source>
</evidence>
<feature type="domain" description="DUF4283" evidence="2">
    <location>
        <begin position="104"/>
        <end position="176"/>
    </location>
</feature>
<protein>
    <recommendedName>
        <fullName evidence="2">DUF4283 domain-containing protein</fullName>
    </recommendedName>
</protein>
<name>A0AA38SNC8_9ASTR</name>
<accession>A0AA38SNC8</accession>
<dbReference type="Proteomes" id="UP001172457">
    <property type="component" value="Unassembled WGS sequence"/>
</dbReference>
<evidence type="ECO:0000259" key="2">
    <source>
        <dbReference type="Pfam" id="PF14111"/>
    </source>
</evidence>
<dbReference type="AlphaFoldDB" id="A0AA38SNC8"/>
<evidence type="ECO:0000313" key="3">
    <source>
        <dbReference type="EMBL" id="KAJ9535253.1"/>
    </source>
</evidence>
<sequence>MDLETTSKGLFAAALAGTSPRVLRKAPSVHEATTVTVPNPTMPLPSGSTPPQGSDTTKGSLSRLLRLLSSLRIIQVIPFRSFHWMTSKIEMPLDLIKRASVTYQHTLYGYFLGPRLYFPHVVKEVKRHWAKLGSYDERKWFSVFFRFNSVDGLRQVLEGGPWMIRGIPLFVFAWDPLQGLVKPEHKSCPFWVNLGIIFLWWPLIGKVSDA</sequence>
<reference evidence="3" key="1">
    <citation type="submission" date="2023-03" db="EMBL/GenBank/DDBJ databases">
        <title>Chromosome-scale reference genome and RAD-based genetic map of yellow starthistle (Centaurea solstitialis) reveal putative structural variation and QTLs associated with invader traits.</title>
        <authorList>
            <person name="Reatini B."/>
            <person name="Cang F.A."/>
            <person name="Jiang Q."/>
            <person name="Mckibben M.T.W."/>
            <person name="Barker M.S."/>
            <person name="Rieseberg L.H."/>
            <person name="Dlugosch K.M."/>
        </authorList>
    </citation>
    <scope>NUCLEOTIDE SEQUENCE</scope>
    <source>
        <strain evidence="3">CAN-66</strain>
        <tissue evidence="3">Leaf</tissue>
    </source>
</reference>
<evidence type="ECO:0000313" key="4">
    <source>
        <dbReference type="Proteomes" id="UP001172457"/>
    </source>
</evidence>
<feature type="region of interest" description="Disordered" evidence="1">
    <location>
        <begin position="27"/>
        <end position="58"/>
    </location>
</feature>
<dbReference type="EMBL" id="JARYMX010000415">
    <property type="protein sequence ID" value="KAJ9535253.1"/>
    <property type="molecule type" value="Genomic_DNA"/>
</dbReference>
<proteinExistence type="predicted"/>
<organism evidence="3 4">
    <name type="scientific">Centaurea solstitialis</name>
    <name type="common">yellow star-thistle</name>
    <dbReference type="NCBI Taxonomy" id="347529"/>
    <lineage>
        <taxon>Eukaryota</taxon>
        <taxon>Viridiplantae</taxon>
        <taxon>Streptophyta</taxon>
        <taxon>Embryophyta</taxon>
        <taxon>Tracheophyta</taxon>
        <taxon>Spermatophyta</taxon>
        <taxon>Magnoliopsida</taxon>
        <taxon>eudicotyledons</taxon>
        <taxon>Gunneridae</taxon>
        <taxon>Pentapetalae</taxon>
        <taxon>asterids</taxon>
        <taxon>campanulids</taxon>
        <taxon>Asterales</taxon>
        <taxon>Asteraceae</taxon>
        <taxon>Carduoideae</taxon>
        <taxon>Cardueae</taxon>
        <taxon>Centaureinae</taxon>
        <taxon>Centaurea</taxon>
    </lineage>
</organism>
<feature type="compositionally biased region" description="Polar residues" evidence="1">
    <location>
        <begin position="46"/>
        <end position="58"/>
    </location>
</feature>